<evidence type="ECO:0000259" key="8">
    <source>
        <dbReference type="PROSITE" id="PS50006"/>
    </source>
</evidence>
<dbReference type="InterPro" id="IPR019787">
    <property type="entry name" value="Znf_PHD-finger"/>
</dbReference>
<evidence type="ECO:0000256" key="5">
    <source>
        <dbReference type="ARBA" id="ARBA00023242"/>
    </source>
</evidence>
<evidence type="ECO:0000256" key="1">
    <source>
        <dbReference type="ARBA" id="ARBA00004123"/>
    </source>
</evidence>
<dbReference type="STRING" id="75743.A0A401NJQ1"/>
<dbReference type="Gene3D" id="3.30.40.10">
    <property type="entry name" value="Zinc/RING finger domain, C3HC4 (zinc finger)"/>
    <property type="match status" value="1"/>
</dbReference>
<dbReference type="CDD" id="cd15609">
    <property type="entry name" value="PHD_TCF19"/>
    <property type="match status" value="1"/>
</dbReference>
<keyword evidence="10" id="KW-1185">Reference proteome</keyword>
<dbReference type="OrthoDB" id="436852at2759"/>
<dbReference type="InterPro" id="IPR013083">
    <property type="entry name" value="Znf_RING/FYVE/PHD"/>
</dbReference>
<feature type="domain" description="FHA" evidence="8">
    <location>
        <begin position="41"/>
        <end position="101"/>
    </location>
</feature>
<dbReference type="Pfam" id="PF00628">
    <property type="entry name" value="PHD"/>
    <property type="match status" value="1"/>
</dbReference>
<comment type="function">
    <text evidence="6">Potential transcription factor that may play a role in the regulation of genes involved in cell cycle G1/S transition. May bind to regulatory elements of genes, including the promoter of the transcription factor FOXO1.</text>
</comment>
<dbReference type="GO" id="GO:0010468">
    <property type="term" value="P:regulation of gene expression"/>
    <property type="evidence" value="ECO:0007669"/>
    <property type="project" value="InterPro"/>
</dbReference>
<keyword evidence="2" id="KW-0479">Metal-binding</keyword>
<reference evidence="9 10" key="1">
    <citation type="journal article" date="2018" name="Nat. Ecol. Evol.">
        <title>Shark genomes provide insights into elasmobranch evolution and the origin of vertebrates.</title>
        <authorList>
            <person name="Hara Y"/>
            <person name="Yamaguchi K"/>
            <person name="Onimaru K"/>
            <person name="Kadota M"/>
            <person name="Koyanagi M"/>
            <person name="Keeley SD"/>
            <person name="Tatsumi K"/>
            <person name="Tanaka K"/>
            <person name="Motone F"/>
            <person name="Kageyama Y"/>
            <person name="Nozu R"/>
            <person name="Adachi N"/>
            <person name="Nishimura O"/>
            <person name="Nakagawa R"/>
            <person name="Tanegashima C"/>
            <person name="Kiyatake I"/>
            <person name="Matsumoto R"/>
            <person name="Murakumo K"/>
            <person name="Nishida K"/>
            <person name="Terakita A"/>
            <person name="Kuratani S"/>
            <person name="Sato K"/>
            <person name="Hyodo S Kuraku.S."/>
        </authorList>
    </citation>
    <scope>NUCLEOTIDE SEQUENCE [LARGE SCALE GENOMIC DNA]</scope>
</reference>
<proteinExistence type="predicted"/>
<dbReference type="InterPro" id="IPR011011">
    <property type="entry name" value="Znf_FYVE_PHD"/>
</dbReference>
<keyword evidence="3" id="KW-0863">Zinc-finger</keyword>
<dbReference type="InterPro" id="IPR008984">
    <property type="entry name" value="SMAD_FHA_dom_sf"/>
</dbReference>
<dbReference type="PANTHER" id="PTHR15464">
    <property type="entry name" value="TRANSCRIPTION FACTOR 19"/>
    <property type="match status" value="1"/>
</dbReference>
<dbReference type="OMA" id="MQFNRFH"/>
<sequence length="441" mass="48791">MLSEVQPCLQLLRIGPGPQASPPAPARDLYTFLPAGQRCTFRLGRRPDLTDLCLSSGGGRAEELISRVHAELQAERAPAGEWRVHIVDRSTNGTFVNDVRIPKGQRAELTDGDTVTFGHPDAVNIREGSLATQQDSEFYFLFQKVRVRPADFDAITIPKVRRQCGFRPVCSTDKCASPQRARIRSLTKVPATSRATLILNSIGSISKLRSQLFMLHSGSSGERSQCGDPGGVLGKFQHFSLGACHRGSDAGVTTPAPKRPCDRPVTKHRRKTVHTVLPDLELEEELQRFSVEVQQSATSRRHCKSESDLDPDLYRHLTLGLRALSPEQKPALKKHKVEQEGHVLRDSIENPHITPTGKKRGRPRKHPLGAIPLGPEVMCKVFTHTLCAAEQCAAERCRIPQEDTVEWVQCDDCDAWYHVACVGCNYSAMKEASAEFHCGCT</sequence>
<evidence type="ECO:0000256" key="6">
    <source>
        <dbReference type="ARBA" id="ARBA00093325"/>
    </source>
</evidence>
<dbReference type="SMART" id="SM00240">
    <property type="entry name" value="FHA"/>
    <property type="match status" value="1"/>
</dbReference>
<comment type="caution">
    <text evidence="9">The sequence shown here is derived from an EMBL/GenBank/DDBJ whole genome shotgun (WGS) entry which is preliminary data.</text>
</comment>
<evidence type="ECO:0000313" key="10">
    <source>
        <dbReference type="Proteomes" id="UP000288216"/>
    </source>
</evidence>
<name>A0A401NJQ1_SCYTO</name>
<dbReference type="Proteomes" id="UP000288216">
    <property type="component" value="Unassembled WGS sequence"/>
</dbReference>
<dbReference type="Pfam" id="PF00498">
    <property type="entry name" value="FHA"/>
    <property type="match status" value="1"/>
</dbReference>
<gene>
    <name evidence="9" type="ORF">scyTo_0014276</name>
</gene>
<evidence type="ECO:0000256" key="2">
    <source>
        <dbReference type="ARBA" id="ARBA00022723"/>
    </source>
</evidence>
<feature type="region of interest" description="Disordered" evidence="7">
    <location>
        <begin position="249"/>
        <end position="269"/>
    </location>
</feature>
<dbReference type="EMBL" id="BFAA01007603">
    <property type="protein sequence ID" value="GCB61095.1"/>
    <property type="molecule type" value="Genomic_DNA"/>
</dbReference>
<keyword evidence="4" id="KW-0862">Zinc</keyword>
<evidence type="ECO:0000313" key="9">
    <source>
        <dbReference type="EMBL" id="GCB61095.1"/>
    </source>
</evidence>
<accession>A0A401NJQ1</accession>
<dbReference type="SUPFAM" id="SSF49879">
    <property type="entry name" value="SMAD/FHA domain"/>
    <property type="match status" value="1"/>
</dbReference>
<evidence type="ECO:0000256" key="7">
    <source>
        <dbReference type="SAM" id="MobiDB-lite"/>
    </source>
</evidence>
<dbReference type="PROSITE" id="PS50006">
    <property type="entry name" value="FHA_DOMAIN"/>
    <property type="match status" value="1"/>
</dbReference>
<dbReference type="SUPFAM" id="SSF57903">
    <property type="entry name" value="FYVE/PHD zinc finger"/>
    <property type="match status" value="1"/>
</dbReference>
<dbReference type="InterPro" id="IPR042803">
    <property type="entry name" value="TCF19"/>
</dbReference>
<evidence type="ECO:0000256" key="4">
    <source>
        <dbReference type="ARBA" id="ARBA00022833"/>
    </source>
</evidence>
<dbReference type="GO" id="GO:0005634">
    <property type="term" value="C:nucleus"/>
    <property type="evidence" value="ECO:0007669"/>
    <property type="project" value="UniProtKB-SubCell"/>
</dbReference>
<dbReference type="PANTHER" id="PTHR15464:SF1">
    <property type="entry name" value="TRANSCRIPTION FACTOR 19"/>
    <property type="match status" value="1"/>
</dbReference>
<comment type="subcellular location">
    <subcellularLocation>
        <location evidence="1">Nucleus</location>
    </subcellularLocation>
</comment>
<dbReference type="Gene3D" id="2.60.200.20">
    <property type="match status" value="1"/>
</dbReference>
<dbReference type="AlphaFoldDB" id="A0A401NJQ1"/>
<dbReference type="GO" id="GO:0008270">
    <property type="term" value="F:zinc ion binding"/>
    <property type="evidence" value="ECO:0007669"/>
    <property type="project" value="UniProtKB-KW"/>
</dbReference>
<dbReference type="InterPro" id="IPR000253">
    <property type="entry name" value="FHA_dom"/>
</dbReference>
<dbReference type="InterPro" id="IPR039095">
    <property type="entry name" value="TCF19_PHD"/>
</dbReference>
<organism evidence="9 10">
    <name type="scientific">Scyliorhinus torazame</name>
    <name type="common">Cloudy catshark</name>
    <name type="synonym">Catulus torazame</name>
    <dbReference type="NCBI Taxonomy" id="75743"/>
    <lineage>
        <taxon>Eukaryota</taxon>
        <taxon>Metazoa</taxon>
        <taxon>Chordata</taxon>
        <taxon>Craniata</taxon>
        <taxon>Vertebrata</taxon>
        <taxon>Chondrichthyes</taxon>
        <taxon>Elasmobranchii</taxon>
        <taxon>Galeomorphii</taxon>
        <taxon>Galeoidea</taxon>
        <taxon>Carcharhiniformes</taxon>
        <taxon>Scyliorhinidae</taxon>
        <taxon>Scyliorhinus</taxon>
    </lineage>
</organism>
<dbReference type="CDD" id="cd22685">
    <property type="entry name" value="FHA_TCF19"/>
    <property type="match status" value="1"/>
</dbReference>
<keyword evidence="5" id="KW-0539">Nucleus</keyword>
<evidence type="ECO:0000256" key="3">
    <source>
        <dbReference type="ARBA" id="ARBA00022771"/>
    </source>
</evidence>
<protein>
    <recommendedName>
        <fullName evidence="8">FHA domain-containing protein</fullName>
    </recommendedName>
</protein>